<proteinExistence type="predicted"/>
<dbReference type="Proteomes" id="UP000257109">
    <property type="component" value="Unassembled WGS sequence"/>
</dbReference>
<gene>
    <name evidence="1" type="ORF">CR513_34015</name>
</gene>
<evidence type="ECO:0000313" key="1">
    <source>
        <dbReference type="EMBL" id="RDX84866.1"/>
    </source>
</evidence>
<organism evidence="1 2">
    <name type="scientific">Mucuna pruriens</name>
    <name type="common">Velvet bean</name>
    <name type="synonym">Dolichos pruriens</name>
    <dbReference type="NCBI Taxonomy" id="157652"/>
    <lineage>
        <taxon>Eukaryota</taxon>
        <taxon>Viridiplantae</taxon>
        <taxon>Streptophyta</taxon>
        <taxon>Embryophyta</taxon>
        <taxon>Tracheophyta</taxon>
        <taxon>Spermatophyta</taxon>
        <taxon>Magnoliopsida</taxon>
        <taxon>eudicotyledons</taxon>
        <taxon>Gunneridae</taxon>
        <taxon>Pentapetalae</taxon>
        <taxon>rosids</taxon>
        <taxon>fabids</taxon>
        <taxon>Fabales</taxon>
        <taxon>Fabaceae</taxon>
        <taxon>Papilionoideae</taxon>
        <taxon>50 kb inversion clade</taxon>
        <taxon>NPAAA clade</taxon>
        <taxon>indigoferoid/millettioid clade</taxon>
        <taxon>Phaseoleae</taxon>
        <taxon>Mucuna</taxon>
    </lineage>
</organism>
<reference evidence="1" key="1">
    <citation type="submission" date="2018-05" db="EMBL/GenBank/DDBJ databases">
        <title>Draft genome of Mucuna pruriens seed.</title>
        <authorList>
            <person name="Nnadi N.E."/>
            <person name="Vos R."/>
            <person name="Hasami M.H."/>
            <person name="Devisetty U.K."/>
            <person name="Aguiy J.C."/>
        </authorList>
    </citation>
    <scope>NUCLEOTIDE SEQUENCE [LARGE SCALE GENOMIC DNA]</scope>
    <source>
        <strain evidence="1">JCA_2017</strain>
    </source>
</reference>
<evidence type="ECO:0000313" key="2">
    <source>
        <dbReference type="Proteomes" id="UP000257109"/>
    </source>
</evidence>
<feature type="non-terminal residue" evidence="1">
    <location>
        <position position="1"/>
    </location>
</feature>
<name>A0A371G2T0_MUCPR</name>
<keyword evidence="2" id="KW-1185">Reference proteome</keyword>
<protein>
    <submittedName>
        <fullName evidence="1">Uncharacterized protein</fullName>
    </submittedName>
</protein>
<dbReference type="AlphaFoldDB" id="A0A371G2T0"/>
<comment type="caution">
    <text evidence="1">The sequence shown here is derived from an EMBL/GenBank/DDBJ whole genome shotgun (WGS) entry which is preliminary data.</text>
</comment>
<dbReference type="EMBL" id="QJKJ01006931">
    <property type="protein sequence ID" value="RDX84866.1"/>
    <property type="molecule type" value="Genomic_DNA"/>
</dbReference>
<accession>A0A371G2T0</accession>
<sequence length="119" mass="13671">MVQEGVGLARMALLSRESLDGSWFNLSWSFLESVTQVDLGVHQVVFTAFLYHFGTFPWSLEASFMVKDAQSFSAHNDRGPNLYYDWEMKMEQNFECFDCDDMVKVKLIALSFEGYALIS</sequence>